<protein>
    <submittedName>
        <fullName evidence="2">Uncharacterized protein</fullName>
    </submittedName>
</protein>
<proteinExistence type="predicted"/>
<accession>A0ABU2C3Y8</accession>
<gene>
    <name evidence="2" type="ORF">J2X19_000705</name>
</gene>
<organism evidence="2 3">
    <name type="scientific">Rhodoferax ferrireducens</name>
    <dbReference type="NCBI Taxonomy" id="192843"/>
    <lineage>
        <taxon>Bacteria</taxon>
        <taxon>Pseudomonadati</taxon>
        <taxon>Pseudomonadota</taxon>
        <taxon>Betaproteobacteria</taxon>
        <taxon>Burkholderiales</taxon>
        <taxon>Comamonadaceae</taxon>
        <taxon>Rhodoferax</taxon>
    </lineage>
</organism>
<comment type="caution">
    <text evidence="2">The sequence shown here is derived from an EMBL/GenBank/DDBJ whole genome shotgun (WGS) entry which is preliminary data.</text>
</comment>
<keyword evidence="3" id="KW-1185">Reference proteome</keyword>
<name>A0ABU2C3Y8_9BURK</name>
<feature type="region of interest" description="Disordered" evidence="1">
    <location>
        <begin position="114"/>
        <end position="141"/>
    </location>
</feature>
<evidence type="ECO:0000256" key="1">
    <source>
        <dbReference type="SAM" id="MobiDB-lite"/>
    </source>
</evidence>
<sequence length="265" mass="28580">MAATAPTQTIHPSLASLFDNRSQSDLALIGSAYLAGLKTGLEQAASRTGDDRSEPATPTCIHKIPLMPVAIDGKRAAVESVKDFDGKPLIYLLDEAARDGELLRVFSQASKALRHLEDNPTSPKPAKKSKAPPVTLDTSSSPQQIANAIGGSVFLWENSNFAGWLWRFGAGTTSSSGGRQAGNGNISDFRTAVFLQNINDKVSSVSNQSEVWANLRPQRSFAVLHQHINFAGAQLWVPERQGFSDLRQFGWNDVASSLSYTLTPN</sequence>
<reference evidence="2 3" key="1">
    <citation type="submission" date="2023-07" db="EMBL/GenBank/DDBJ databases">
        <title>Sorghum-associated microbial communities from plants grown in Nebraska, USA.</title>
        <authorList>
            <person name="Schachtman D."/>
        </authorList>
    </citation>
    <scope>NUCLEOTIDE SEQUENCE [LARGE SCALE GENOMIC DNA]</scope>
    <source>
        <strain evidence="2 3">BE313</strain>
    </source>
</reference>
<dbReference type="Gene3D" id="2.60.20.10">
    <property type="entry name" value="Crystallins"/>
    <property type="match status" value="1"/>
</dbReference>
<dbReference type="Proteomes" id="UP001180487">
    <property type="component" value="Unassembled WGS sequence"/>
</dbReference>
<evidence type="ECO:0000313" key="3">
    <source>
        <dbReference type="Proteomes" id="UP001180487"/>
    </source>
</evidence>
<dbReference type="RefSeq" id="WP_310370707.1">
    <property type="nucleotide sequence ID" value="NZ_JAVDXT010000001.1"/>
</dbReference>
<dbReference type="EMBL" id="JAVDXT010000001">
    <property type="protein sequence ID" value="MDR7376047.1"/>
    <property type="molecule type" value="Genomic_DNA"/>
</dbReference>
<evidence type="ECO:0000313" key="2">
    <source>
        <dbReference type="EMBL" id="MDR7376047.1"/>
    </source>
</evidence>